<dbReference type="InterPro" id="IPR001190">
    <property type="entry name" value="SRCR"/>
</dbReference>
<evidence type="ECO:0000256" key="5">
    <source>
        <dbReference type="ARBA" id="ARBA00022989"/>
    </source>
</evidence>
<keyword evidence="2" id="KW-0812">Transmembrane</keyword>
<dbReference type="Proteomes" id="UP000534107">
    <property type="component" value="Unassembled WGS sequence"/>
</dbReference>
<evidence type="ECO:0000313" key="11">
    <source>
        <dbReference type="EMBL" id="NXH14165.1"/>
    </source>
</evidence>
<feature type="domain" description="SRCR" evidence="10">
    <location>
        <begin position="1"/>
        <end position="93"/>
    </location>
</feature>
<feature type="non-terminal residue" evidence="11">
    <location>
        <position position="170"/>
    </location>
</feature>
<dbReference type="InterPro" id="IPR036772">
    <property type="entry name" value="SRCR-like_dom_sf"/>
</dbReference>
<keyword evidence="5" id="KW-1133">Transmembrane helix</keyword>
<dbReference type="FunFam" id="3.10.250.10:FF:000001">
    <property type="entry name" value="Lysyl oxidase 4 isoform X1"/>
    <property type="match status" value="1"/>
</dbReference>
<comment type="caution">
    <text evidence="11">The sequence shown here is derived from an EMBL/GenBank/DDBJ whole genome shotgun (WGS) entry which is preliminary data.</text>
</comment>
<dbReference type="GO" id="GO:0005886">
    <property type="term" value="C:plasma membrane"/>
    <property type="evidence" value="ECO:0007669"/>
    <property type="project" value="TreeGrafter"/>
</dbReference>
<keyword evidence="4" id="KW-0677">Repeat</keyword>
<dbReference type="PROSITE" id="PS00420">
    <property type="entry name" value="SRCR_1"/>
    <property type="match status" value="1"/>
</dbReference>
<name>A0A7K9HMC8_9PICI</name>
<gene>
    <name evidence="11" type="primary">Dmbt1_7</name>
    <name evidence="11" type="ORF">BUCCAP_R08849</name>
</gene>
<sequence length="170" mass="18774">RCAGRVEVLHDHQWGTICDDDWDLKDAKVVCRQLGCGTAVSVLGQAHFGQGSDPIWLDDVECTGTETSFSQCRLQNWKVHNCNHEEDAGVVCSGAYVLVCMYVYRAVCEYRCVCMCTGVCVSTAPIRLVNGSTSCSGRVEVFHEHWWGTICDDGWDLTDAQVVCRQLGCG</sequence>
<evidence type="ECO:0000256" key="2">
    <source>
        <dbReference type="ARBA" id="ARBA00022692"/>
    </source>
</evidence>
<evidence type="ECO:0000256" key="9">
    <source>
        <dbReference type="PROSITE-ProRule" id="PRU00196"/>
    </source>
</evidence>
<feature type="disulfide bond" evidence="9">
    <location>
        <begin position="62"/>
        <end position="72"/>
    </location>
</feature>
<dbReference type="PANTHER" id="PTHR48071">
    <property type="entry name" value="SRCR DOMAIN-CONTAINING PROTEIN"/>
    <property type="match status" value="1"/>
</dbReference>
<dbReference type="GO" id="GO:0031638">
    <property type="term" value="P:zymogen activation"/>
    <property type="evidence" value="ECO:0007669"/>
    <property type="project" value="TreeGrafter"/>
</dbReference>
<dbReference type="EMBL" id="VWZO01008143">
    <property type="protein sequence ID" value="NXH14165.1"/>
    <property type="molecule type" value="Genomic_DNA"/>
</dbReference>
<comment type="subcellular location">
    <subcellularLocation>
        <location evidence="1">Membrane</location>
        <topology evidence="1">Single-pass membrane protein</topology>
    </subcellularLocation>
</comment>
<dbReference type="GO" id="GO:0005615">
    <property type="term" value="C:extracellular space"/>
    <property type="evidence" value="ECO:0007669"/>
    <property type="project" value="TreeGrafter"/>
</dbReference>
<evidence type="ECO:0000256" key="6">
    <source>
        <dbReference type="ARBA" id="ARBA00023136"/>
    </source>
</evidence>
<dbReference type="GO" id="GO:0004252">
    <property type="term" value="F:serine-type endopeptidase activity"/>
    <property type="evidence" value="ECO:0007669"/>
    <property type="project" value="TreeGrafter"/>
</dbReference>
<evidence type="ECO:0000256" key="4">
    <source>
        <dbReference type="ARBA" id="ARBA00022737"/>
    </source>
</evidence>
<evidence type="ECO:0000256" key="1">
    <source>
        <dbReference type="ARBA" id="ARBA00004167"/>
    </source>
</evidence>
<dbReference type="Gene3D" id="3.10.250.10">
    <property type="entry name" value="SRCR-like domain"/>
    <property type="match status" value="2"/>
</dbReference>
<keyword evidence="6" id="KW-0472">Membrane</keyword>
<keyword evidence="7 9" id="KW-1015">Disulfide bond</keyword>
<feature type="disulfide bond" evidence="9">
    <location>
        <begin position="18"/>
        <end position="82"/>
    </location>
</feature>
<evidence type="ECO:0000259" key="10">
    <source>
        <dbReference type="PROSITE" id="PS50287"/>
    </source>
</evidence>
<feature type="domain" description="SRCR" evidence="10">
    <location>
        <begin position="126"/>
        <end position="170"/>
    </location>
</feature>
<comment type="caution">
    <text evidence="9">Lacks conserved residue(s) required for the propagation of feature annotation.</text>
</comment>
<evidence type="ECO:0000256" key="7">
    <source>
        <dbReference type="ARBA" id="ARBA00023157"/>
    </source>
</evidence>
<organism evidence="11 12">
    <name type="scientific">Bucco capensis</name>
    <name type="common">collared puffbird</name>
    <dbReference type="NCBI Taxonomy" id="135168"/>
    <lineage>
        <taxon>Eukaryota</taxon>
        <taxon>Metazoa</taxon>
        <taxon>Chordata</taxon>
        <taxon>Craniata</taxon>
        <taxon>Vertebrata</taxon>
        <taxon>Euteleostomi</taxon>
        <taxon>Archelosauria</taxon>
        <taxon>Archosauria</taxon>
        <taxon>Dinosauria</taxon>
        <taxon>Saurischia</taxon>
        <taxon>Theropoda</taxon>
        <taxon>Coelurosauria</taxon>
        <taxon>Aves</taxon>
        <taxon>Neognathae</taxon>
        <taxon>Neoaves</taxon>
        <taxon>Telluraves</taxon>
        <taxon>Coraciimorphae</taxon>
        <taxon>Piciformes</taxon>
        <taxon>Bucconidae</taxon>
        <taxon>Bucco</taxon>
    </lineage>
</organism>
<evidence type="ECO:0000256" key="3">
    <source>
        <dbReference type="ARBA" id="ARBA00022729"/>
    </source>
</evidence>
<dbReference type="FunFam" id="3.10.250.10:FF:000016">
    <property type="entry name" value="Scavenger receptor cysteine-rich protein type 12"/>
    <property type="match status" value="1"/>
</dbReference>
<dbReference type="OrthoDB" id="536948at2759"/>
<feature type="disulfide bond" evidence="9">
    <location>
        <begin position="31"/>
        <end position="92"/>
    </location>
</feature>
<dbReference type="SMART" id="SM00202">
    <property type="entry name" value="SR"/>
    <property type="match status" value="1"/>
</dbReference>
<dbReference type="AlphaFoldDB" id="A0A7K9HMC8"/>
<proteinExistence type="predicted"/>
<protein>
    <submittedName>
        <fullName evidence="11">DMBT1 protein</fullName>
    </submittedName>
</protein>
<dbReference type="Pfam" id="PF00530">
    <property type="entry name" value="SRCR"/>
    <property type="match status" value="2"/>
</dbReference>
<feature type="non-terminal residue" evidence="11">
    <location>
        <position position="1"/>
    </location>
</feature>
<dbReference type="PRINTS" id="PR00258">
    <property type="entry name" value="SPERACTRCPTR"/>
</dbReference>
<dbReference type="PANTHER" id="PTHR48071:SF27">
    <property type="entry name" value="SCAVENGER RECEPTOR CYSTEINE-RICH TYPE 1 PROTEIN M130-LIKE"/>
    <property type="match status" value="1"/>
</dbReference>
<accession>A0A7K9HMC8</accession>
<keyword evidence="8" id="KW-0325">Glycoprotein</keyword>
<keyword evidence="3" id="KW-0732">Signal</keyword>
<evidence type="ECO:0000313" key="12">
    <source>
        <dbReference type="Proteomes" id="UP000534107"/>
    </source>
</evidence>
<evidence type="ECO:0000256" key="8">
    <source>
        <dbReference type="ARBA" id="ARBA00023180"/>
    </source>
</evidence>
<dbReference type="SUPFAM" id="SSF56487">
    <property type="entry name" value="SRCR-like"/>
    <property type="match status" value="2"/>
</dbReference>
<keyword evidence="12" id="KW-1185">Reference proteome</keyword>
<reference evidence="11 12" key="1">
    <citation type="submission" date="2019-09" db="EMBL/GenBank/DDBJ databases">
        <title>Bird 10,000 Genomes (B10K) Project - Family phase.</title>
        <authorList>
            <person name="Zhang G."/>
        </authorList>
    </citation>
    <scope>NUCLEOTIDE SEQUENCE [LARGE SCALE GENOMIC DNA]</scope>
    <source>
        <strain evidence="11">B10K-DU-001-16</strain>
        <tissue evidence="11">Muscle</tissue>
    </source>
</reference>
<dbReference type="PROSITE" id="PS50287">
    <property type="entry name" value="SRCR_2"/>
    <property type="match status" value="2"/>
</dbReference>